<accession>A0A428YK32</accession>
<dbReference type="AlphaFoldDB" id="A0A428YK32"/>
<name>A0A428YK32_KIBAR</name>
<gene>
    <name evidence="2" type="ORF">DMH04_47685</name>
</gene>
<organism evidence="2 3">
    <name type="scientific">Kibdelosporangium aridum</name>
    <dbReference type="NCBI Taxonomy" id="2030"/>
    <lineage>
        <taxon>Bacteria</taxon>
        <taxon>Bacillati</taxon>
        <taxon>Actinomycetota</taxon>
        <taxon>Actinomycetes</taxon>
        <taxon>Pseudonocardiales</taxon>
        <taxon>Pseudonocardiaceae</taxon>
        <taxon>Kibdelosporangium</taxon>
    </lineage>
</organism>
<evidence type="ECO:0000313" key="3">
    <source>
        <dbReference type="Proteomes" id="UP000287547"/>
    </source>
</evidence>
<dbReference type="EMBL" id="QHKI01000077">
    <property type="protein sequence ID" value="RSM67964.1"/>
    <property type="molecule type" value="Genomic_DNA"/>
</dbReference>
<dbReference type="RefSeq" id="WP_037274143.1">
    <property type="nucleotide sequence ID" value="NZ_QHKI01000077.1"/>
</dbReference>
<keyword evidence="1" id="KW-0732">Signal</keyword>
<feature type="signal peptide" evidence="1">
    <location>
        <begin position="1"/>
        <end position="24"/>
    </location>
</feature>
<feature type="chain" id="PRO_5038707645" evidence="1">
    <location>
        <begin position="25"/>
        <end position="138"/>
    </location>
</feature>
<comment type="caution">
    <text evidence="2">The sequence shown here is derived from an EMBL/GenBank/DDBJ whole genome shotgun (WGS) entry which is preliminary data.</text>
</comment>
<sequence length="138" mass="15084">MVKIKRLIGMVLAAVCMSASMVVASGSAAADTNCGSGVNDVFLANVREATATAGGRTVTVKLVNQRVSDHSFARITLNYRSGDLTWVDRSYDGGRNWTQCGPFNRAYSNDLSNLNNWMRACARFNGHSFCTGWYRDTD</sequence>
<dbReference type="Proteomes" id="UP000287547">
    <property type="component" value="Unassembled WGS sequence"/>
</dbReference>
<evidence type="ECO:0000256" key="1">
    <source>
        <dbReference type="SAM" id="SignalP"/>
    </source>
</evidence>
<protein>
    <submittedName>
        <fullName evidence="2">Uncharacterized protein</fullName>
    </submittedName>
</protein>
<evidence type="ECO:0000313" key="2">
    <source>
        <dbReference type="EMBL" id="RSM67964.1"/>
    </source>
</evidence>
<dbReference type="OrthoDB" id="3538827at2"/>
<reference evidence="2 3" key="1">
    <citation type="submission" date="2018-05" db="EMBL/GenBank/DDBJ databases">
        <title>Evolution of GPA BGCs.</title>
        <authorList>
            <person name="Waglechner N."/>
            <person name="Wright G.D."/>
        </authorList>
    </citation>
    <scope>NUCLEOTIDE SEQUENCE [LARGE SCALE GENOMIC DNA]</scope>
    <source>
        <strain evidence="2 3">A82846</strain>
    </source>
</reference>
<proteinExistence type="predicted"/>